<dbReference type="PANTHER" id="PTHR10937:SF0">
    <property type="entry name" value="GLUTAMINE--FRUCTOSE-6-PHOSPHATE TRANSAMINASE (ISOMERIZING)"/>
    <property type="match status" value="1"/>
</dbReference>
<feature type="domain" description="SIS" evidence="12">
    <location>
        <begin position="304"/>
        <end position="443"/>
    </location>
</feature>
<keyword evidence="7 10" id="KW-0808">Transferase</keyword>
<feature type="domain" description="SIS" evidence="12">
    <location>
        <begin position="475"/>
        <end position="616"/>
    </location>
</feature>
<dbReference type="Gene3D" id="3.60.20.10">
    <property type="entry name" value="Glutamine Phosphoribosylpyrophosphate, subunit 1, domain 1"/>
    <property type="match status" value="1"/>
</dbReference>
<dbReference type="HAMAP" id="MF_00164">
    <property type="entry name" value="GlmS"/>
    <property type="match status" value="1"/>
</dbReference>
<dbReference type="InterPro" id="IPR029055">
    <property type="entry name" value="Ntn_hydrolases_N"/>
</dbReference>
<evidence type="ECO:0000256" key="10">
    <source>
        <dbReference type="HAMAP-Rule" id="MF_00164"/>
    </source>
</evidence>
<name>B9XMJ2_PEDPL</name>
<dbReference type="EC" id="2.6.1.16" evidence="3 10"/>
<feature type="active site" description="For Fru-6P isomerization activity" evidence="10">
    <location>
        <position position="621"/>
    </location>
</feature>
<evidence type="ECO:0000259" key="12">
    <source>
        <dbReference type="PROSITE" id="PS51464"/>
    </source>
</evidence>
<dbReference type="STRING" id="320771.Cflav_PD2893"/>
<dbReference type="FunFam" id="3.60.20.10:FF:000006">
    <property type="entry name" value="Glutamine--fructose-6-phosphate aminotransferase [isomerizing]"/>
    <property type="match status" value="1"/>
</dbReference>
<reference evidence="13 14" key="1">
    <citation type="journal article" date="2011" name="J. Bacteriol.">
        <title>Genome sequence of 'Pedosphaera parvula' Ellin514, an aerobic Verrucomicrobial isolate from pasture soil.</title>
        <authorList>
            <person name="Kant R."/>
            <person name="van Passel M.W."/>
            <person name="Sangwan P."/>
            <person name="Palva A."/>
            <person name="Lucas S."/>
            <person name="Copeland A."/>
            <person name="Lapidus A."/>
            <person name="Glavina Del Rio T."/>
            <person name="Dalin E."/>
            <person name="Tice H."/>
            <person name="Bruce D."/>
            <person name="Goodwin L."/>
            <person name="Pitluck S."/>
            <person name="Chertkov O."/>
            <person name="Larimer F.W."/>
            <person name="Land M.L."/>
            <person name="Hauser L."/>
            <person name="Brettin T.S."/>
            <person name="Detter J.C."/>
            <person name="Han S."/>
            <person name="de Vos W.M."/>
            <person name="Janssen P.H."/>
            <person name="Smidt H."/>
        </authorList>
    </citation>
    <scope>NUCLEOTIDE SEQUENCE [LARGE SCALE GENOMIC DNA]</scope>
    <source>
        <strain evidence="13 14">Ellin514</strain>
    </source>
</reference>
<feature type="domain" description="Glutamine amidotransferase type-2" evidence="11">
    <location>
        <begin position="2"/>
        <end position="235"/>
    </location>
</feature>
<keyword evidence="14" id="KW-1185">Reference proteome</keyword>
<evidence type="ECO:0000256" key="1">
    <source>
        <dbReference type="ARBA" id="ARBA00001031"/>
    </source>
</evidence>
<dbReference type="GO" id="GO:0004360">
    <property type="term" value="F:glutamine-fructose-6-phosphate transaminase (isomerizing) activity"/>
    <property type="evidence" value="ECO:0007669"/>
    <property type="project" value="UniProtKB-UniRule"/>
</dbReference>
<evidence type="ECO:0000256" key="7">
    <source>
        <dbReference type="ARBA" id="ARBA00022679"/>
    </source>
</evidence>
<evidence type="ECO:0000256" key="8">
    <source>
        <dbReference type="ARBA" id="ARBA00022737"/>
    </source>
</evidence>
<dbReference type="NCBIfam" id="NF001484">
    <property type="entry name" value="PRK00331.1"/>
    <property type="match status" value="1"/>
</dbReference>
<comment type="function">
    <text evidence="10">Catalyzes the first step in hexosamine metabolism, converting fructose-6P into glucosamine-6P using glutamine as a nitrogen source.</text>
</comment>
<accession>B9XMJ2</accession>
<dbReference type="GO" id="GO:0046349">
    <property type="term" value="P:amino sugar biosynthetic process"/>
    <property type="evidence" value="ECO:0007669"/>
    <property type="project" value="UniProtKB-ARBA"/>
</dbReference>
<dbReference type="FunFam" id="3.40.50.10490:FF:000001">
    <property type="entry name" value="Glutamine--fructose-6-phosphate aminotransferase [isomerizing]"/>
    <property type="match status" value="1"/>
</dbReference>
<dbReference type="CDD" id="cd05008">
    <property type="entry name" value="SIS_GlmS_GlmD_1"/>
    <property type="match status" value="1"/>
</dbReference>
<dbReference type="InterPro" id="IPR046348">
    <property type="entry name" value="SIS_dom_sf"/>
</dbReference>
<keyword evidence="5 10" id="KW-0963">Cytoplasm</keyword>
<dbReference type="InterPro" id="IPR001347">
    <property type="entry name" value="SIS_dom"/>
</dbReference>
<feature type="active site" description="Nucleophile; for GATase activity" evidence="10">
    <location>
        <position position="2"/>
    </location>
</feature>
<dbReference type="NCBIfam" id="TIGR01135">
    <property type="entry name" value="glmS"/>
    <property type="match status" value="1"/>
</dbReference>
<dbReference type="PROSITE" id="PS51278">
    <property type="entry name" value="GATASE_TYPE_2"/>
    <property type="match status" value="1"/>
</dbReference>
<evidence type="ECO:0000256" key="2">
    <source>
        <dbReference type="ARBA" id="ARBA00004496"/>
    </source>
</evidence>
<dbReference type="AlphaFoldDB" id="B9XMJ2"/>
<evidence type="ECO:0000259" key="11">
    <source>
        <dbReference type="PROSITE" id="PS51278"/>
    </source>
</evidence>
<dbReference type="GO" id="GO:0006002">
    <property type="term" value="P:fructose 6-phosphate metabolic process"/>
    <property type="evidence" value="ECO:0007669"/>
    <property type="project" value="TreeGrafter"/>
</dbReference>
<evidence type="ECO:0000313" key="14">
    <source>
        <dbReference type="Proteomes" id="UP000003688"/>
    </source>
</evidence>
<feature type="initiator methionine" description="Removed" evidence="10">
    <location>
        <position position="1"/>
    </location>
</feature>
<dbReference type="Pfam" id="PF01380">
    <property type="entry name" value="SIS"/>
    <property type="match status" value="2"/>
</dbReference>
<dbReference type="GO" id="GO:0005829">
    <property type="term" value="C:cytosol"/>
    <property type="evidence" value="ECO:0007669"/>
    <property type="project" value="TreeGrafter"/>
</dbReference>
<organism evidence="13 14">
    <name type="scientific">Pedosphaera parvula (strain Ellin514)</name>
    <dbReference type="NCBI Taxonomy" id="320771"/>
    <lineage>
        <taxon>Bacteria</taxon>
        <taxon>Pseudomonadati</taxon>
        <taxon>Verrucomicrobiota</taxon>
        <taxon>Pedosphaerae</taxon>
        <taxon>Pedosphaerales</taxon>
        <taxon>Pedosphaeraceae</taxon>
        <taxon>Pedosphaera</taxon>
    </lineage>
</organism>
<keyword evidence="9" id="KW-0315">Glutamine amidotransferase</keyword>
<evidence type="ECO:0000256" key="4">
    <source>
        <dbReference type="ARBA" id="ARBA00016090"/>
    </source>
</evidence>
<dbReference type="OrthoDB" id="106547at2"/>
<dbReference type="InterPro" id="IPR005855">
    <property type="entry name" value="GFAT"/>
</dbReference>
<evidence type="ECO:0000256" key="6">
    <source>
        <dbReference type="ARBA" id="ARBA00022576"/>
    </source>
</evidence>
<comment type="subcellular location">
    <subcellularLocation>
        <location evidence="2 10">Cytoplasm</location>
    </subcellularLocation>
</comment>
<dbReference type="GO" id="GO:0006047">
    <property type="term" value="P:UDP-N-acetylglucosamine metabolic process"/>
    <property type="evidence" value="ECO:0007669"/>
    <property type="project" value="TreeGrafter"/>
</dbReference>
<dbReference type="SUPFAM" id="SSF53697">
    <property type="entry name" value="SIS domain"/>
    <property type="match status" value="1"/>
</dbReference>
<evidence type="ECO:0000256" key="5">
    <source>
        <dbReference type="ARBA" id="ARBA00022490"/>
    </source>
</evidence>
<dbReference type="CDD" id="cd05009">
    <property type="entry name" value="SIS_GlmS_GlmD_2"/>
    <property type="match status" value="1"/>
</dbReference>
<dbReference type="GO" id="GO:0005975">
    <property type="term" value="P:carbohydrate metabolic process"/>
    <property type="evidence" value="ECO:0007669"/>
    <property type="project" value="UniProtKB-UniRule"/>
</dbReference>
<dbReference type="PROSITE" id="PS51464">
    <property type="entry name" value="SIS"/>
    <property type="match status" value="2"/>
</dbReference>
<evidence type="ECO:0000256" key="9">
    <source>
        <dbReference type="ARBA" id="ARBA00022962"/>
    </source>
</evidence>
<dbReference type="Proteomes" id="UP000003688">
    <property type="component" value="Unassembled WGS sequence"/>
</dbReference>
<gene>
    <name evidence="10" type="primary">glmS</name>
    <name evidence="13" type="ORF">Cflav_PD2893</name>
</gene>
<dbReference type="RefSeq" id="WP_007417031.1">
    <property type="nucleotide sequence ID" value="NZ_ABOX02000035.1"/>
</dbReference>
<dbReference type="SUPFAM" id="SSF56235">
    <property type="entry name" value="N-terminal nucleophile aminohydrolases (Ntn hydrolases)"/>
    <property type="match status" value="1"/>
</dbReference>
<dbReference type="CDD" id="cd00714">
    <property type="entry name" value="GFAT"/>
    <property type="match status" value="1"/>
</dbReference>
<dbReference type="InterPro" id="IPR017932">
    <property type="entry name" value="GATase_2_dom"/>
</dbReference>
<protein>
    <recommendedName>
        <fullName evidence="4 10">Glutamine--fructose-6-phosphate aminotransferase [isomerizing]</fullName>
        <ecNumber evidence="3 10">2.6.1.16</ecNumber>
    </recommendedName>
    <alternativeName>
        <fullName evidence="10">D-fructose-6-phosphate amidotransferase</fullName>
    </alternativeName>
    <alternativeName>
        <fullName evidence="10">GFAT</fullName>
    </alternativeName>
    <alternativeName>
        <fullName evidence="10">Glucosamine-6-phosphate synthase</fullName>
    </alternativeName>
    <alternativeName>
        <fullName evidence="10">Hexosephosphate aminotransferase</fullName>
    </alternativeName>
    <alternativeName>
        <fullName evidence="10">L-glutamine--D-fructose-6-phosphate amidotransferase</fullName>
    </alternativeName>
</protein>
<evidence type="ECO:0000313" key="13">
    <source>
        <dbReference type="EMBL" id="EEF58891.1"/>
    </source>
</evidence>
<dbReference type="GO" id="GO:0097367">
    <property type="term" value="F:carbohydrate derivative binding"/>
    <property type="evidence" value="ECO:0007669"/>
    <property type="project" value="InterPro"/>
</dbReference>
<dbReference type="PANTHER" id="PTHR10937">
    <property type="entry name" value="GLUCOSAMINE--FRUCTOSE-6-PHOSPHATE AMINOTRANSFERASE, ISOMERIZING"/>
    <property type="match status" value="1"/>
</dbReference>
<keyword evidence="8" id="KW-0677">Repeat</keyword>
<evidence type="ECO:0000256" key="3">
    <source>
        <dbReference type="ARBA" id="ARBA00012916"/>
    </source>
</evidence>
<comment type="catalytic activity">
    <reaction evidence="1 10">
        <text>D-fructose 6-phosphate + L-glutamine = D-glucosamine 6-phosphate + L-glutamate</text>
        <dbReference type="Rhea" id="RHEA:13237"/>
        <dbReference type="ChEBI" id="CHEBI:29985"/>
        <dbReference type="ChEBI" id="CHEBI:58359"/>
        <dbReference type="ChEBI" id="CHEBI:58725"/>
        <dbReference type="ChEBI" id="CHEBI:61527"/>
        <dbReference type="EC" id="2.6.1.16"/>
    </reaction>
</comment>
<sequence>MCGIVGYIGKQSAAPIILEGLRRLEYRGYDSAGMSVLNGHGLEVRKKKGKIEEGLGKLLKTNLLLGQVGVGHTRWATHGEPSDENSHPHFDHSGKISVVHNGVVENYDRLKDRHLKAGHTFQSSTDTEVLAHLIGEHYERIKRCETEQATQNGDGLHPLTKAVTEALREVIGTYGIAVICADYPEVIVGARRGSPLIVGIGDGEHFLASDATAIALHTRQVIYLNDYDVVTLRADRFAVTSLGSDIARVQISQLEFSPEQAEKGEFEHFMLKEIFEQPRTVANAMRGRIDLEEGTAKFGGLNMSVAELRAIDQIVITACGTSWHAALVGEYLFEELAHIPVEVEYASEFRYRNAPIEKNTLVLAITQSGETADTLASLRETKRRGHKVLAICNVVGSTIAREADGGIYLHAGPEIGVASTKAFTSQVTVLSLLALFMGRIRMLSLHRGEKILKALQAVPDQMERMLEQNGEIRRIAQRFASVRNFFFLGRQYNFPVALEGALKLKEISYIHAEGYPAAEMKHGPIALIDDQTPSVVIIPSDAMYEKTLSNLEVVRARKGPVIAIATEGNEALAKQVDEIIYLPQTLEAVFPLLAVVPLQLLAYHVAVARGCDVDKPRNLAKSVTVE</sequence>
<keyword evidence="6 10" id="KW-0032">Aminotransferase</keyword>
<dbReference type="EMBL" id="ABOX02000035">
    <property type="protein sequence ID" value="EEF58891.1"/>
    <property type="molecule type" value="Genomic_DNA"/>
</dbReference>
<dbReference type="Pfam" id="PF13522">
    <property type="entry name" value="GATase_6"/>
    <property type="match status" value="1"/>
</dbReference>
<dbReference type="GO" id="GO:0006487">
    <property type="term" value="P:protein N-linked glycosylation"/>
    <property type="evidence" value="ECO:0007669"/>
    <property type="project" value="TreeGrafter"/>
</dbReference>
<dbReference type="InterPro" id="IPR035490">
    <property type="entry name" value="GlmS/FrlB_SIS"/>
</dbReference>
<proteinExistence type="inferred from homology"/>
<comment type="subunit">
    <text evidence="10">Homodimer.</text>
</comment>
<dbReference type="InterPro" id="IPR047084">
    <property type="entry name" value="GFAT_N"/>
</dbReference>
<dbReference type="InterPro" id="IPR035466">
    <property type="entry name" value="GlmS/AgaS_SIS"/>
</dbReference>
<dbReference type="Gene3D" id="3.40.50.10490">
    <property type="entry name" value="Glucose-6-phosphate isomerase like protein, domain 1"/>
    <property type="match status" value="2"/>
</dbReference>
<comment type="caution">
    <text evidence="13">The sequence shown here is derived from an EMBL/GenBank/DDBJ whole genome shotgun (WGS) entry which is preliminary data.</text>
</comment>
<dbReference type="FunFam" id="3.40.50.10490:FF:000002">
    <property type="entry name" value="Glutamine--fructose-6-phosphate aminotransferase [isomerizing]"/>
    <property type="match status" value="1"/>
</dbReference>